<evidence type="ECO:0000256" key="10">
    <source>
        <dbReference type="ARBA" id="ARBA00030835"/>
    </source>
</evidence>
<sequence>MNAGVQLNAFDPNSLRDLQRLARTDGQSNDTLRAAAKQFEALFMQMVMKSMREATPSNSMLDSDQTRTYQSLLDQQLALNLSQGRGTGLSETIYRQLGGKDDKTSAIDALIPPGQGGGGFDLAGVTRRPAISAAMQRAALAASPDALSGAKDTPAFDVGSTVDNALLEARFREAIQSARDATGAVSSQARNFVTEVWPHAVEASKRTGIPPAFMVAQAALETGWGEKQLRHADGSPSYNLFNIKAGSAWTGKTVDRAVTEYAGGRAYTEPSRFRSYASYAESFRDYAELMTRSPRYAGVLGQTEVSGFARGLQDAGYATDPQYANKLSRIIGGATLRNALASIG</sequence>
<keyword evidence="13" id="KW-1185">Reference proteome</keyword>
<keyword evidence="12" id="KW-0966">Cell projection</keyword>
<dbReference type="Pfam" id="PF10135">
    <property type="entry name" value="Rod-binding"/>
    <property type="match status" value="1"/>
</dbReference>
<evidence type="ECO:0000256" key="1">
    <source>
        <dbReference type="ARBA" id="ARBA00002954"/>
    </source>
</evidence>
<keyword evidence="7 12" id="KW-0378">Hydrolase</keyword>
<dbReference type="Pfam" id="PF01832">
    <property type="entry name" value="Glucosaminidase"/>
    <property type="match status" value="1"/>
</dbReference>
<organism evidence="12 13">
    <name type="scientific">Thauera propionica</name>
    <dbReference type="NCBI Taxonomy" id="2019431"/>
    <lineage>
        <taxon>Bacteria</taxon>
        <taxon>Pseudomonadati</taxon>
        <taxon>Pseudomonadota</taxon>
        <taxon>Betaproteobacteria</taxon>
        <taxon>Rhodocyclales</taxon>
        <taxon>Zoogloeaceae</taxon>
        <taxon>Thauera</taxon>
    </lineage>
</organism>
<evidence type="ECO:0000256" key="9">
    <source>
        <dbReference type="ARBA" id="ARBA00023316"/>
    </source>
</evidence>
<evidence type="ECO:0000256" key="4">
    <source>
        <dbReference type="ARBA" id="ARBA00007974"/>
    </source>
</evidence>
<dbReference type="InterPro" id="IPR013377">
    <property type="entry name" value="FlgJ"/>
</dbReference>
<dbReference type="GO" id="GO:0071555">
    <property type="term" value="P:cell wall organization"/>
    <property type="evidence" value="ECO:0007669"/>
    <property type="project" value="UniProtKB-KW"/>
</dbReference>
<comment type="similarity">
    <text evidence="3">In the N-terminal section; belongs to the FlgJ family.</text>
</comment>
<gene>
    <name evidence="12" type="primary">flgJ</name>
    <name evidence="12" type="ORF">CGK74_14355</name>
</gene>
<evidence type="ECO:0000256" key="7">
    <source>
        <dbReference type="ARBA" id="ARBA00022801"/>
    </source>
</evidence>
<comment type="subcellular location">
    <subcellularLocation>
        <location evidence="2">Periplasm</location>
    </subcellularLocation>
</comment>
<dbReference type="GO" id="GO:0071973">
    <property type="term" value="P:bacterial-type flagellum-dependent cell motility"/>
    <property type="evidence" value="ECO:0007669"/>
    <property type="project" value="TreeGrafter"/>
</dbReference>
<comment type="function">
    <text evidence="1">Flagellum-specific muramidase which hydrolyzes the peptidoglycan layer to assemble the rod structure in the periplasmic space.</text>
</comment>
<dbReference type="NCBIfam" id="TIGR02541">
    <property type="entry name" value="flagell_FlgJ"/>
    <property type="match status" value="1"/>
</dbReference>
<feature type="domain" description="Mannosyl-glycoprotein endo-beta-N-acetylglucosamidase-like" evidence="11">
    <location>
        <begin position="180"/>
        <end position="335"/>
    </location>
</feature>
<evidence type="ECO:0000313" key="13">
    <source>
        <dbReference type="Proteomes" id="UP000215181"/>
    </source>
</evidence>
<dbReference type="Gene3D" id="2.10.70.40">
    <property type="entry name" value="peptidoglycan hydrolase"/>
    <property type="match status" value="1"/>
</dbReference>
<dbReference type="InterPro" id="IPR051056">
    <property type="entry name" value="Glycosyl_Hydrolase_73"/>
</dbReference>
<dbReference type="PANTHER" id="PTHR33308">
    <property type="entry name" value="PEPTIDOGLYCAN HYDROLASE FLGJ"/>
    <property type="match status" value="1"/>
</dbReference>
<dbReference type="AlphaFoldDB" id="A0A235EWE9"/>
<evidence type="ECO:0000256" key="2">
    <source>
        <dbReference type="ARBA" id="ARBA00004418"/>
    </source>
</evidence>
<dbReference type="InterPro" id="IPR002901">
    <property type="entry name" value="MGlyc_endo_b_GlcNAc-like_dom"/>
</dbReference>
<dbReference type="GO" id="GO:0016798">
    <property type="term" value="F:hydrolase activity, acting on glycosyl bonds"/>
    <property type="evidence" value="ECO:0007669"/>
    <property type="project" value="UniProtKB-KW"/>
</dbReference>
<keyword evidence="8" id="KW-0326">Glycosidase</keyword>
<evidence type="ECO:0000256" key="8">
    <source>
        <dbReference type="ARBA" id="ARBA00023295"/>
    </source>
</evidence>
<dbReference type="OrthoDB" id="289937at2"/>
<comment type="caution">
    <text evidence="12">The sequence shown here is derived from an EMBL/GenBank/DDBJ whole genome shotgun (WGS) entry which is preliminary data.</text>
</comment>
<keyword evidence="12" id="KW-0282">Flagellum</keyword>
<dbReference type="SMART" id="SM00047">
    <property type="entry name" value="LYZ2"/>
    <property type="match status" value="1"/>
</dbReference>
<evidence type="ECO:0000256" key="6">
    <source>
        <dbReference type="ARBA" id="ARBA00022764"/>
    </source>
</evidence>
<evidence type="ECO:0000256" key="5">
    <source>
        <dbReference type="ARBA" id="ARBA00013433"/>
    </source>
</evidence>
<dbReference type="PRINTS" id="PR01002">
    <property type="entry name" value="FLGFLGJ"/>
</dbReference>
<dbReference type="RefSeq" id="WP_094269113.1">
    <property type="nucleotide sequence ID" value="NZ_NOIH01000015.1"/>
</dbReference>
<comment type="similarity">
    <text evidence="4">In the C-terminal section; belongs to the glycosyl hydrolase 73 family.</text>
</comment>
<keyword evidence="9" id="KW-0961">Cell wall biogenesis/degradation</keyword>
<evidence type="ECO:0000259" key="11">
    <source>
        <dbReference type="SMART" id="SM00047"/>
    </source>
</evidence>
<accession>A0A235EWE9</accession>
<dbReference type="InterPro" id="IPR019301">
    <property type="entry name" value="Flagellar_prot_FlgJ_N"/>
</dbReference>
<dbReference type="EMBL" id="NOIH01000015">
    <property type="protein sequence ID" value="OYD53378.1"/>
    <property type="molecule type" value="Genomic_DNA"/>
</dbReference>
<protein>
    <recommendedName>
        <fullName evidence="5">Peptidoglycan hydrolase FlgJ</fullName>
    </recommendedName>
    <alternativeName>
        <fullName evidence="10">Muramidase FlgJ</fullName>
    </alternativeName>
</protein>
<dbReference type="PANTHER" id="PTHR33308:SF9">
    <property type="entry name" value="PEPTIDOGLYCAN HYDROLASE FLGJ"/>
    <property type="match status" value="1"/>
</dbReference>
<keyword evidence="6" id="KW-0574">Periplasm</keyword>
<dbReference type="GO" id="GO:0004040">
    <property type="term" value="F:amidase activity"/>
    <property type="evidence" value="ECO:0007669"/>
    <property type="project" value="InterPro"/>
</dbReference>
<dbReference type="GO" id="GO:0042597">
    <property type="term" value="C:periplasmic space"/>
    <property type="evidence" value="ECO:0007669"/>
    <property type="project" value="UniProtKB-SubCell"/>
</dbReference>
<reference evidence="12 13" key="1">
    <citation type="submission" date="2017-07" db="EMBL/GenBank/DDBJ databases">
        <title>Thauera sp. KNDSS-Mac4 genome sequence and assembly.</title>
        <authorList>
            <person name="Mayilraj S."/>
        </authorList>
    </citation>
    <scope>NUCLEOTIDE SEQUENCE [LARGE SCALE GENOMIC DNA]</scope>
    <source>
        <strain evidence="12 13">KNDSS-Mac4</strain>
    </source>
</reference>
<name>A0A235EWE9_9RHOO</name>
<dbReference type="Proteomes" id="UP000215181">
    <property type="component" value="Unassembled WGS sequence"/>
</dbReference>
<proteinExistence type="inferred from homology"/>
<evidence type="ECO:0000313" key="12">
    <source>
        <dbReference type="EMBL" id="OYD53378.1"/>
    </source>
</evidence>
<dbReference type="Gene3D" id="1.10.530.10">
    <property type="match status" value="1"/>
</dbReference>
<evidence type="ECO:0000256" key="3">
    <source>
        <dbReference type="ARBA" id="ARBA00006880"/>
    </source>
</evidence>
<keyword evidence="12" id="KW-0969">Cilium</keyword>
<dbReference type="GO" id="GO:0044780">
    <property type="term" value="P:bacterial-type flagellum assembly"/>
    <property type="evidence" value="ECO:0007669"/>
    <property type="project" value="InterPro"/>
</dbReference>